<dbReference type="PANTHER" id="PTHR12704:SF2">
    <property type="entry name" value="GOLGI PHOSPHOPROTEIN 3 HOMOLOG SAURON"/>
    <property type="match status" value="1"/>
</dbReference>
<dbReference type="InterPro" id="IPR008628">
    <property type="entry name" value="GPP34-like"/>
</dbReference>
<dbReference type="GO" id="GO:0012505">
    <property type="term" value="C:endomembrane system"/>
    <property type="evidence" value="ECO:0007669"/>
    <property type="project" value="UniProtKB-ARBA"/>
</dbReference>
<dbReference type="PANTHER" id="PTHR12704">
    <property type="entry name" value="TRANS-GOLGI PROTEIN GMX33"/>
    <property type="match status" value="1"/>
</dbReference>
<dbReference type="GO" id="GO:0043001">
    <property type="term" value="P:Golgi to plasma membrane protein transport"/>
    <property type="evidence" value="ECO:0007669"/>
    <property type="project" value="TreeGrafter"/>
</dbReference>
<evidence type="ECO:0000313" key="6">
    <source>
        <dbReference type="Proteomes" id="UP000432015"/>
    </source>
</evidence>
<dbReference type="GO" id="GO:0005829">
    <property type="term" value="C:cytosol"/>
    <property type="evidence" value="ECO:0007669"/>
    <property type="project" value="TreeGrafter"/>
</dbReference>
<organism evidence="5 6">
    <name type="scientific">Actinomadura litoris</name>
    <dbReference type="NCBI Taxonomy" id="2678616"/>
    <lineage>
        <taxon>Bacteria</taxon>
        <taxon>Bacillati</taxon>
        <taxon>Actinomycetota</taxon>
        <taxon>Actinomycetes</taxon>
        <taxon>Streptosporangiales</taxon>
        <taxon>Thermomonosporaceae</taxon>
        <taxon>Actinomadura</taxon>
    </lineage>
</organism>
<comment type="subcellular location">
    <subcellularLocation>
        <location evidence="1">Golgi apparatus membrane</location>
        <topology evidence="1">Peripheral membrane protein</topology>
        <orientation evidence="1">Cytoplasmic side</orientation>
    </subcellularLocation>
</comment>
<keyword evidence="6" id="KW-1185">Reference proteome</keyword>
<dbReference type="GO" id="GO:0007030">
    <property type="term" value="P:Golgi organization"/>
    <property type="evidence" value="ECO:0007669"/>
    <property type="project" value="TreeGrafter"/>
</dbReference>
<evidence type="ECO:0000256" key="3">
    <source>
        <dbReference type="ARBA" id="ARBA00023121"/>
    </source>
</evidence>
<evidence type="ECO:0000256" key="4">
    <source>
        <dbReference type="ARBA" id="ARBA00023136"/>
    </source>
</evidence>
<reference evidence="5 6" key="1">
    <citation type="submission" date="2019-11" db="EMBL/GenBank/DDBJ databases">
        <authorList>
            <person name="Cao P."/>
        </authorList>
    </citation>
    <scope>NUCLEOTIDE SEQUENCE [LARGE SCALE GENOMIC DNA]</scope>
    <source>
        <strain evidence="5 6">NEAU-AAG5</strain>
    </source>
</reference>
<accession>A0A7K1L9R5</accession>
<evidence type="ECO:0000313" key="5">
    <source>
        <dbReference type="EMBL" id="MUN41159.1"/>
    </source>
</evidence>
<keyword evidence="4" id="KW-0472">Membrane</keyword>
<dbReference type="Pfam" id="PF05719">
    <property type="entry name" value="GPP34"/>
    <property type="match status" value="1"/>
</dbReference>
<dbReference type="GO" id="GO:0070273">
    <property type="term" value="F:phosphatidylinositol-4-phosphate binding"/>
    <property type="evidence" value="ECO:0007669"/>
    <property type="project" value="InterPro"/>
</dbReference>
<dbReference type="EMBL" id="WOFH01000013">
    <property type="protein sequence ID" value="MUN41159.1"/>
    <property type="molecule type" value="Genomic_DNA"/>
</dbReference>
<name>A0A7K1L9R5_9ACTN</name>
<keyword evidence="2" id="KW-0333">Golgi apparatus</keyword>
<comment type="caution">
    <text evidence="5">The sequence shown here is derived from an EMBL/GenBank/DDBJ whole genome shotgun (WGS) entry which is preliminary data.</text>
</comment>
<dbReference type="InterPro" id="IPR038261">
    <property type="entry name" value="GPP34-like_sf"/>
</dbReference>
<keyword evidence="3" id="KW-0446">Lipid-binding</keyword>
<dbReference type="GO" id="GO:0006890">
    <property type="term" value="P:retrograde vesicle-mediated transport, Golgi to endoplasmic reticulum"/>
    <property type="evidence" value="ECO:0007669"/>
    <property type="project" value="TreeGrafter"/>
</dbReference>
<dbReference type="AlphaFoldDB" id="A0A7K1L9R5"/>
<evidence type="ECO:0008006" key="7">
    <source>
        <dbReference type="Google" id="ProtNLM"/>
    </source>
</evidence>
<dbReference type="Gene3D" id="1.10.3630.10">
    <property type="entry name" value="yeast vps74-n-term truncation variant domain like"/>
    <property type="match status" value="1"/>
</dbReference>
<protein>
    <recommendedName>
        <fullName evidence="7">Golgi phosphoprotein 3 (GPP34)</fullName>
    </recommendedName>
</protein>
<sequence>MRIADELLLLAIHPAGGRPVIGAAKLDLALSGAILAELVLSGRAYLEGGHVRPRPPGAADVTPGAVTGRSLARDPELDEALARIARSPGVATDRWVAVLSGAALLLRLRNGLIGQGILAEEEQWILGVLRSSSHPELNPLPRREIVARLDAALASAPLDGIAPDPRTAMLLEIAHACDLARILFSAVPDLDGRVAAVTAGGWAGPAVARAIARKQAAVSVPIPAQDGSSGGSPT</sequence>
<proteinExistence type="predicted"/>
<dbReference type="Proteomes" id="UP000432015">
    <property type="component" value="Unassembled WGS sequence"/>
</dbReference>
<evidence type="ECO:0000256" key="1">
    <source>
        <dbReference type="ARBA" id="ARBA00004255"/>
    </source>
</evidence>
<dbReference type="GO" id="GO:0048194">
    <property type="term" value="P:Golgi vesicle budding"/>
    <property type="evidence" value="ECO:0007669"/>
    <property type="project" value="TreeGrafter"/>
</dbReference>
<gene>
    <name evidence="5" type="ORF">GNZ18_31835</name>
</gene>
<evidence type="ECO:0000256" key="2">
    <source>
        <dbReference type="ARBA" id="ARBA00023034"/>
    </source>
</evidence>
<dbReference type="RefSeq" id="WP_156220334.1">
    <property type="nucleotide sequence ID" value="NZ_WOFH01000013.1"/>
</dbReference>